<keyword evidence="3" id="KW-1185">Reference proteome</keyword>
<accession>A0A8J8NZH5</accession>
<proteinExistence type="predicted"/>
<evidence type="ECO:0000313" key="3">
    <source>
        <dbReference type="Proteomes" id="UP000785679"/>
    </source>
</evidence>
<sequence length="89" mass="10129">MQTLTPDCTLGDQHPLGLLASSIPGNFSLSHFLMQKLGKPESKQTQGKQYSSKIDREQQVMRQLEKSKEKKNVTNNDENKREYAEVSFS</sequence>
<name>A0A8J8NZH5_HALGN</name>
<feature type="region of interest" description="Disordered" evidence="1">
    <location>
        <begin position="62"/>
        <end position="89"/>
    </location>
</feature>
<gene>
    <name evidence="2" type="ORF">FGO68_gene931</name>
</gene>
<dbReference type="Proteomes" id="UP000785679">
    <property type="component" value="Unassembled WGS sequence"/>
</dbReference>
<dbReference type="AlphaFoldDB" id="A0A8J8NZH5"/>
<dbReference type="EMBL" id="RRYP01002178">
    <property type="protein sequence ID" value="TNV85072.1"/>
    <property type="molecule type" value="Genomic_DNA"/>
</dbReference>
<comment type="caution">
    <text evidence="2">The sequence shown here is derived from an EMBL/GenBank/DDBJ whole genome shotgun (WGS) entry which is preliminary data.</text>
</comment>
<organism evidence="2 3">
    <name type="scientific">Halteria grandinella</name>
    <dbReference type="NCBI Taxonomy" id="5974"/>
    <lineage>
        <taxon>Eukaryota</taxon>
        <taxon>Sar</taxon>
        <taxon>Alveolata</taxon>
        <taxon>Ciliophora</taxon>
        <taxon>Intramacronucleata</taxon>
        <taxon>Spirotrichea</taxon>
        <taxon>Stichotrichia</taxon>
        <taxon>Sporadotrichida</taxon>
        <taxon>Halteriidae</taxon>
        <taxon>Halteria</taxon>
    </lineage>
</organism>
<evidence type="ECO:0000256" key="1">
    <source>
        <dbReference type="SAM" id="MobiDB-lite"/>
    </source>
</evidence>
<protein>
    <submittedName>
        <fullName evidence="2">Uncharacterized protein</fullName>
    </submittedName>
</protein>
<evidence type="ECO:0000313" key="2">
    <source>
        <dbReference type="EMBL" id="TNV85072.1"/>
    </source>
</evidence>
<reference evidence="2" key="1">
    <citation type="submission" date="2019-06" db="EMBL/GenBank/DDBJ databases">
        <authorList>
            <person name="Zheng W."/>
        </authorList>
    </citation>
    <scope>NUCLEOTIDE SEQUENCE</scope>
    <source>
        <strain evidence="2">QDHG01</strain>
    </source>
</reference>